<dbReference type="InterPro" id="IPR003593">
    <property type="entry name" value="AAA+_ATPase"/>
</dbReference>
<keyword evidence="5" id="KW-1278">Translocase</keyword>
<comment type="similarity">
    <text evidence="1">Belongs to the ABC transporter superfamily.</text>
</comment>
<evidence type="ECO:0000259" key="7">
    <source>
        <dbReference type="PROSITE" id="PS50893"/>
    </source>
</evidence>
<dbReference type="Gene3D" id="3.40.50.300">
    <property type="entry name" value="P-loop containing nucleotide triphosphate hydrolases"/>
    <property type="match status" value="1"/>
</dbReference>
<dbReference type="EMBL" id="VCLB01000001">
    <property type="protein sequence ID" value="TNB49542.1"/>
    <property type="molecule type" value="Genomic_DNA"/>
</dbReference>
<accession>A0A5C4JW60</accession>
<reference evidence="8 9" key="1">
    <citation type="submission" date="2019-06" db="EMBL/GenBank/DDBJ databases">
        <title>Martelella lutilitoris sp. nov., isolated from a tidal mudflat.</title>
        <authorList>
            <person name="Kim Y.-J."/>
        </authorList>
    </citation>
    <scope>NUCLEOTIDE SEQUENCE [LARGE SCALE GENOMIC DNA]</scope>
    <source>
        <strain evidence="8 9">GH2-6</strain>
    </source>
</reference>
<evidence type="ECO:0000256" key="1">
    <source>
        <dbReference type="ARBA" id="ARBA00005417"/>
    </source>
</evidence>
<evidence type="ECO:0000313" key="9">
    <source>
        <dbReference type="Proteomes" id="UP000307874"/>
    </source>
</evidence>
<comment type="caution">
    <text evidence="8">The sequence shown here is derived from an EMBL/GenBank/DDBJ whole genome shotgun (WGS) entry which is preliminary data.</text>
</comment>
<dbReference type="PANTHER" id="PTHR42794">
    <property type="entry name" value="HEMIN IMPORT ATP-BINDING PROTEIN HMUV"/>
    <property type="match status" value="1"/>
</dbReference>
<protein>
    <submittedName>
        <fullName evidence="8">ABC transporter ATP-binding protein</fullName>
    </submittedName>
</protein>
<evidence type="ECO:0000256" key="6">
    <source>
        <dbReference type="ARBA" id="ARBA00037066"/>
    </source>
</evidence>
<sequence length="258" mass="27172">MMLLGAENLTVRIGGRAIIDNVALSVGHGELVGLIGPNGAGKTTLLKACLGLIRAAGDVQLMDRPLARMTPLERARAVAYLPQDHEIAWAVAVRHIVGLGRQPWRDCSAFGDYAGGQIVARAMARMGVEGLAERRANTLSGGERARVLIARALAQATPLLIADEPVAGLDPAHQIALMEVFASLLNEGRSVVCSLHDLGLAARWCTRLVVLSQGCVVADGPPSAVLRPEILRRVYGVEAFFGHADGGPVVMATGLSKK</sequence>
<evidence type="ECO:0000256" key="3">
    <source>
        <dbReference type="ARBA" id="ARBA00022741"/>
    </source>
</evidence>
<dbReference type="GO" id="GO:0016887">
    <property type="term" value="F:ATP hydrolysis activity"/>
    <property type="evidence" value="ECO:0007669"/>
    <property type="project" value="InterPro"/>
</dbReference>
<feature type="domain" description="ABC transporter" evidence="7">
    <location>
        <begin position="4"/>
        <end position="238"/>
    </location>
</feature>
<dbReference type="SUPFAM" id="SSF52540">
    <property type="entry name" value="P-loop containing nucleoside triphosphate hydrolases"/>
    <property type="match status" value="1"/>
</dbReference>
<keyword evidence="4 8" id="KW-0067">ATP-binding</keyword>
<keyword evidence="3" id="KW-0547">Nucleotide-binding</keyword>
<dbReference type="Proteomes" id="UP000307874">
    <property type="component" value="Unassembled WGS sequence"/>
</dbReference>
<dbReference type="AlphaFoldDB" id="A0A5C4JW60"/>
<organism evidence="8 9">
    <name type="scientific">Martelella lutilitoris</name>
    <dbReference type="NCBI Taxonomy" id="2583532"/>
    <lineage>
        <taxon>Bacteria</taxon>
        <taxon>Pseudomonadati</taxon>
        <taxon>Pseudomonadota</taxon>
        <taxon>Alphaproteobacteria</taxon>
        <taxon>Hyphomicrobiales</taxon>
        <taxon>Aurantimonadaceae</taxon>
        <taxon>Martelella</taxon>
    </lineage>
</organism>
<dbReference type="PROSITE" id="PS00211">
    <property type="entry name" value="ABC_TRANSPORTER_1"/>
    <property type="match status" value="1"/>
</dbReference>
<dbReference type="GO" id="GO:0005524">
    <property type="term" value="F:ATP binding"/>
    <property type="evidence" value="ECO:0007669"/>
    <property type="project" value="UniProtKB-KW"/>
</dbReference>
<evidence type="ECO:0000256" key="2">
    <source>
        <dbReference type="ARBA" id="ARBA00022448"/>
    </source>
</evidence>
<dbReference type="PANTHER" id="PTHR42794:SF1">
    <property type="entry name" value="HEMIN IMPORT ATP-BINDING PROTEIN HMUV"/>
    <property type="match status" value="1"/>
</dbReference>
<dbReference type="OrthoDB" id="9805601at2"/>
<keyword evidence="2" id="KW-0813">Transport</keyword>
<dbReference type="InterPro" id="IPR017871">
    <property type="entry name" value="ABC_transporter-like_CS"/>
</dbReference>
<evidence type="ECO:0000313" key="8">
    <source>
        <dbReference type="EMBL" id="TNB49542.1"/>
    </source>
</evidence>
<dbReference type="PROSITE" id="PS50893">
    <property type="entry name" value="ABC_TRANSPORTER_2"/>
    <property type="match status" value="1"/>
</dbReference>
<evidence type="ECO:0000256" key="5">
    <source>
        <dbReference type="ARBA" id="ARBA00022967"/>
    </source>
</evidence>
<dbReference type="Pfam" id="PF00005">
    <property type="entry name" value="ABC_tran"/>
    <property type="match status" value="1"/>
</dbReference>
<name>A0A5C4JW60_9HYPH</name>
<evidence type="ECO:0000256" key="4">
    <source>
        <dbReference type="ARBA" id="ARBA00022840"/>
    </source>
</evidence>
<dbReference type="SMART" id="SM00382">
    <property type="entry name" value="AAA"/>
    <property type="match status" value="1"/>
</dbReference>
<dbReference type="FunFam" id="3.40.50.300:FF:000134">
    <property type="entry name" value="Iron-enterobactin ABC transporter ATP-binding protein"/>
    <property type="match status" value="1"/>
</dbReference>
<keyword evidence="9" id="KW-1185">Reference proteome</keyword>
<gene>
    <name evidence="8" type="ORF">FF124_00855</name>
</gene>
<comment type="function">
    <text evidence="6">Part of the ABC transporter complex HmuTUV involved in hemin import. Responsible for energy coupling to the transport system.</text>
</comment>
<dbReference type="InterPro" id="IPR027417">
    <property type="entry name" value="P-loop_NTPase"/>
</dbReference>
<dbReference type="InterPro" id="IPR003439">
    <property type="entry name" value="ABC_transporter-like_ATP-bd"/>
</dbReference>
<dbReference type="CDD" id="cd03214">
    <property type="entry name" value="ABC_Iron-Siderophores_B12_Hemin"/>
    <property type="match status" value="1"/>
</dbReference>
<proteinExistence type="inferred from homology"/>